<reference evidence="5" key="3">
    <citation type="submission" date="2025-09" db="UniProtKB">
        <authorList>
            <consortium name="Ensembl"/>
        </authorList>
    </citation>
    <scope>IDENTIFICATION</scope>
</reference>
<dbReference type="Pfam" id="PF07714">
    <property type="entry name" value="PK_Tyr_Ser-Thr"/>
    <property type="match status" value="1"/>
</dbReference>
<keyword evidence="2" id="KW-0067">ATP-binding</keyword>
<dbReference type="Ensembl" id="ENSPMRT00000032580.1">
    <property type="protein sequence ID" value="ENSPMRP00000030720.1"/>
    <property type="gene ID" value="ENSPMRG00000019891.1"/>
</dbReference>
<name>A0A670K3I8_PODMU</name>
<dbReference type="GO" id="GO:0070207">
    <property type="term" value="P:protein homotrimerization"/>
    <property type="evidence" value="ECO:0007669"/>
    <property type="project" value="Ensembl"/>
</dbReference>
<evidence type="ECO:0000313" key="6">
    <source>
        <dbReference type="Proteomes" id="UP000472272"/>
    </source>
</evidence>
<dbReference type="GeneTree" id="ENSGT00390000016453"/>
<dbReference type="GO" id="GO:0030054">
    <property type="term" value="C:cell junction"/>
    <property type="evidence" value="ECO:0007669"/>
    <property type="project" value="Ensembl"/>
</dbReference>
<dbReference type="InterPro" id="IPR054000">
    <property type="entry name" value="MLKL_N"/>
</dbReference>
<feature type="coiled-coil region" evidence="3">
    <location>
        <begin position="21"/>
        <end position="48"/>
    </location>
</feature>
<dbReference type="SUPFAM" id="SSF56112">
    <property type="entry name" value="Protein kinase-like (PK-like)"/>
    <property type="match status" value="1"/>
</dbReference>
<reference evidence="5 6" key="1">
    <citation type="journal article" date="2019" name="Proc. Natl. Acad. Sci. U.S.A.">
        <title>Regulatory changes in pterin and carotenoid genes underlie balanced color polymorphisms in the wall lizard.</title>
        <authorList>
            <person name="Andrade P."/>
            <person name="Pinho C."/>
            <person name="Perez I de Lanuza G."/>
            <person name="Afonso S."/>
            <person name="Brejcha J."/>
            <person name="Rubin C.J."/>
            <person name="Wallerman O."/>
            <person name="Pereira P."/>
            <person name="Sabatino S.J."/>
            <person name="Bellati A."/>
            <person name="Pellitteri-Rosa D."/>
            <person name="Bosakova Z."/>
            <person name="Bunikis I."/>
            <person name="Carretero M.A."/>
            <person name="Feiner N."/>
            <person name="Marsik P."/>
            <person name="Pauperio F."/>
            <person name="Salvi D."/>
            <person name="Soler L."/>
            <person name="While G.M."/>
            <person name="Uller T."/>
            <person name="Font E."/>
            <person name="Andersson L."/>
            <person name="Carneiro M."/>
        </authorList>
    </citation>
    <scope>NUCLEOTIDE SEQUENCE</scope>
</reference>
<dbReference type="GO" id="GO:0097528">
    <property type="term" value="P:execution phase of necroptosis"/>
    <property type="evidence" value="ECO:0007669"/>
    <property type="project" value="Ensembl"/>
</dbReference>
<gene>
    <name evidence="5" type="primary">MLKL</name>
</gene>
<dbReference type="InterPro" id="IPR011009">
    <property type="entry name" value="Kinase-like_dom_sf"/>
</dbReference>
<evidence type="ECO:0000259" key="4">
    <source>
        <dbReference type="PROSITE" id="PS50011"/>
    </source>
</evidence>
<dbReference type="CDD" id="cd21037">
    <property type="entry name" value="MLKL_NTD"/>
    <property type="match status" value="1"/>
</dbReference>
<keyword evidence="1" id="KW-0547">Nucleotide-binding</keyword>
<dbReference type="GO" id="GO:0005886">
    <property type="term" value="C:plasma membrane"/>
    <property type="evidence" value="ECO:0007669"/>
    <property type="project" value="Ensembl"/>
</dbReference>
<organism evidence="5 6">
    <name type="scientific">Podarcis muralis</name>
    <name type="common">Wall lizard</name>
    <name type="synonym">Lacerta muralis</name>
    <dbReference type="NCBI Taxonomy" id="64176"/>
    <lineage>
        <taxon>Eukaryota</taxon>
        <taxon>Metazoa</taxon>
        <taxon>Chordata</taxon>
        <taxon>Craniata</taxon>
        <taxon>Vertebrata</taxon>
        <taxon>Euteleostomi</taxon>
        <taxon>Lepidosauria</taxon>
        <taxon>Squamata</taxon>
        <taxon>Bifurcata</taxon>
        <taxon>Unidentata</taxon>
        <taxon>Episquamata</taxon>
        <taxon>Laterata</taxon>
        <taxon>Lacertibaenia</taxon>
        <taxon>Lacertidae</taxon>
        <taxon>Podarcis</taxon>
    </lineage>
</organism>
<dbReference type="Gene3D" id="3.30.200.20">
    <property type="entry name" value="Phosphorylase Kinase, domain 1"/>
    <property type="match status" value="1"/>
</dbReference>
<dbReference type="InterPro" id="IPR059179">
    <property type="entry name" value="MLKL-like_MCAfunc"/>
</dbReference>
<accession>A0A670K3I8</accession>
<dbReference type="PANTHER" id="PTHR44329">
    <property type="entry name" value="SERINE/THREONINE-PROTEIN KINASE TNNI3K-RELATED"/>
    <property type="match status" value="1"/>
</dbReference>
<proteinExistence type="predicted"/>
<dbReference type="Proteomes" id="UP000472272">
    <property type="component" value="Chromosome 8"/>
</dbReference>
<dbReference type="PROSITE" id="PS50011">
    <property type="entry name" value="PROTEIN_KINASE_DOM"/>
    <property type="match status" value="1"/>
</dbReference>
<evidence type="ECO:0000256" key="2">
    <source>
        <dbReference type="ARBA" id="ARBA00022840"/>
    </source>
</evidence>
<protein>
    <submittedName>
        <fullName evidence="5">Mixed lineage kinase domain like pseudokinase</fullName>
    </submittedName>
</protein>
<dbReference type="Gene3D" id="1.10.510.10">
    <property type="entry name" value="Transferase(Phosphotransferase) domain 1"/>
    <property type="match status" value="1"/>
</dbReference>
<dbReference type="GO" id="GO:0097527">
    <property type="term" value="P:necroptotic signaling pathway"/>
    <property type="evidence" value="ECO:0007669"/>
    <property type="project" value="Ensembl"/>
</dbReference>
<dbReference type="InterPro" id="IPR051681">
    <property type="entry name" value="Ser/Thr_Kinases-Pseudokinases"/>
</dbReference>
<dbReference type="Gene3D" id="1.20.930.20">
    <property type="entry name" value="Adaptor protein Cbl, N-terminal domain"/>
    <property type="match status" value="1"/>
</dbReference>
<keyword evidence="6" id="KW-1185">Reference proteome</keyword>
<dbReference type="GO" id="GO:0004672">
    <property type="term" value="F:protein kinase activity"/>
    <property type="evidence" value="ECO:0007669"/>
    <property type="project" value="InterPro"/>
</dbReference>
<dbReference type="PANTHER" id="PTHR44329:SF298">
    <property type="entry name" value="MIXED LINEAGE KINASE DOMAIN-LIKE PROTEIN"/>
    <property type="match status" value="1"/>
</dbReference>
<evidence type="ECO:0000256" key="1">
    <source>
        <dbReference type="ARBA" id="ARBA00022741"/>
    </source>
</evidence>
<keyword evidence="3" id="KW-0175">Coiled coil</keyword>
<dbReference type="GO" id="GO:0005634">
    <property type="term" value="C:nucleus"/>
    <property type="evidence" value="ECO:0007669"/>
    <property type="project" value="Ensembl"/>
</dbReference>
<dbReference type="GO" id="GO:0007166">
    <property type="term" value="P:cell surface receptor signaling pathway"/>
    <property type="evidence" value="ECO:0007669"/>
    <property type="project" value="InterPro"/>
</dbReference>
<dbReference type="GO" id="GO:0044877">
    <property type="term" value="F:protein-containing complex binding"/>
    <property type="evidence" value="ECO:0007669"/>
    <property type="project" value="Ensembl"/>
</dbReference>
<evidence type="ECO:0000313" key="5">
    <source>
        <dbReference type="Ensembl" id="ENSPMRP00000030720.1"/>
    </source>
</evidence>
<dbReference type="GO" id="GO:0019901">
    <property type="term" value="F:protein kinase binding"/>
    <property type="evidence" value="ECO:0007669"/>
    <property type="project" value="Ensembl"/>
</dbReference>
<dbReference type="InterPro" id="IPR001245">
    <property type="entry name" value="Ser-Thr/Tyr_kinase_cat_dom"/>
</dbReference>
<sequence>MDTIQAILKVSVTIFNQCEKMTECNKHRERLVERIKTLRRQIKRLHQVCTSFSDDLVSMLKQTLDVLEKAQTKLCEYGDMSQLQRFRKAGRMLKDFERMNMDISDVGLALMMELEIEKLLDDRQDLLKFEKRLVGQEGSQDLAEDCVSLKEMNKGQDAAASMEITEIPKSQITNVTTLAESESYTLCSGEYNYCSVAIKVFKNPLNENKPQDVRSIFWTEIKTMKKFESPHIVRLYGMCIDESGFPPEYSIITEYCEKGTLRQVLKKEPHLEWKIRLEMAKDAAIGLYRLHQTGDKPQVHYCINSTRFLVDKSYCVKLSGFELSQTVSSIRRKPKEKPKKEVSASAYICPEGLRSVEHQYNLASEIYSFGIVLWEIATCKIPFEGCTAKEIRDKVCNQEQEPLGHDCPPHLRDVINKCRDFDPSQRPTAEGTSDLACSRPWGPELWAWWLKGSK</sequence>
<dbReference type="Pfam" id="PF22215">
    <property type="entry name" value="MLKL_N"/>
    <property type="match status" value="1"/>
</dbReference>
<dbReference type="InterPro" id="IPR000719">
    <property type="entry name" value="Prot_kinase_dom"/>
</dbReference>
<dbReference type="InterPro" id="IPR036537">
    <property type="entry name" value="Adaptor_Cbl_N_dom_sf"/>
</dbReference>
<dbReference type="GO" id="GO:0005829">
    <property type="term" value="C:cytosol"/>
    <property type="evidence" value="ECO:0007669"/>
    <property type="project" value="Ensembl"/>
</dbReference>
<dbReference type="AlphaFoldDB" id="A0A670K3I8"/>
<dbReference type="GO" id="GO:0051607">
    <property type="term" value="P:defense response to virus"/>
    <property type="evidence" value="ECO:0007669"/>
    <property type="project" value="Ensembl"/>
</dbReference>
<dbReference type="OMA" id="ANKKQCH"/>
<evidence type="ECO:0000256" key="3">
    <source>
        <dbReference type="SAM" id="Coils"/>
    </source>
</evidence>
<reference evidence="5" key="2">
    <citation type="submission" date="2025-08" db="UniProtKB">
        <authorList>
            <consortium name="Ensembl"/>
        </authorList>
    </citation>
    <scope>IDENTIFICATION</scope>
</reference>
<feature type="domain" description="Protein kinase" evidence="4">
    <location>
        <begin position="161"/>
        <end position="442"/>
    </location>
</feature>
<dbReference type="GO" id="GO:0005524">
    <property type="term" value="F:ATP binding"/>
    <property type="evidence" value="ECO:0007669"/>
    <property type="project" value="UniProtKB-KW"/>
</dbReference>